<dbReference type="GeneID" id="26098386"/>
<feature type="domain" description="Metallo-beta-lactamase" evidence="2">
    <location>
        <begin position="16"/>
        <end position="230"/>
    </location>
</feature>
<evidence type="ECO:0000259" key="2">
    <source>
        <dbReference type="SMART" id="SM00849"/>
    </source>
</evidence>
<proteinExistence type="predicted"/>
<name>A0A0P0N283_9CREN</name>
<dbReference type="PATRIC" id="fig|1273541.4.peg.66"/>
<reference evidence="4 5" key="1">
    <citation type="submission" date="2015-10" db="EMBL/GenBank/DDBJ databases">
        <title>Complete genome sequence of hyperthermophilic archaeon Pyrodictium delaneyi Su06.</title>
        <authorList>
            <person name="Jung J.-H."/>
            <person name="Lin J."/>
            <person name="Holden J.F."/>
            <person name="Park C.-S."/>
        </authorList>
    </citation>
    <scope>NUCLEOTIDE SEQUENCE [LARGE SCALE GENOMIC DNA]</scope>
    <source>
        <strain evidence="4 5">Su06</strain>
    </source>
</reference>
<dbReference type="GO" id="GO:0004521">
    <property type="term" value="F:RNA endonuclease activity"/>
    <property type="evidence" value="ECO:0007669"/>
    <property type="project" value="TreeGrafter"/>
</dbReference>
<evidence type="ECO:0000313" key="4">
    <source>
        <dbReference type="EMBL" id="ALL00112.1"/>
    </source>
</evidence>
<dbReference type="GO" id="GO:0016787">
    <property type="term" value="F:hydrolase activity"/>
    <property type="evidence" value="ECO:0007669"/>
    <property type="project" value="UniProtKB-KW"/>
</dbReference>
<evidence type="ECO:0000313" key="5">
    <source>
        <dbReference type="Proteomes" id="UP000058613"/>
    </source>
</evidence>
<dbReference type="STRING" id="1273541.Pyrde_0062"/>
<dbReference type="AlphaFoldDB" id="A0A0P0N283"/>
<dbReference type="SUPFAM" id="SSF56281">
    <property type="entry name" value="Metallo-hydrolase/oxidoreductase"/>
    <property type="match status" value="1"/>
</dbReference>
<dbReference type="InterPro" id="IPR036866">
    <property type="entry name" value="RibonucZ/Hydroxyglut_hydro"/>
</dbReference>
<keyword evidence="1" id="KW-0378">Hydrolase</keyword>
<evidence type="ECO:0000259" key="3">
    <source>
        <dbReference type="SMART" id="SM01027"/>
    </source>
</evidence>
<dbReference type="Proteomes" id="UP000058613">
    <property type="component" value="Chromosome"/>
</dbReference>
<protein>
    <submittedName>
        <fullName evidence="4">Putative exoribonuclease</fullName>
    </submittedName>
</protein>
<dbReference type="SMART" id="SM00849">
    <property type="entry name" value="Lactamase_B"/>
    <property type="match status" value="1"/>
</dbReference>
<dbReference type="InterPro" id="IPR001279">
    <property type="entry name" value="Metallo-B-lactamas"/>
</dbReference>
<dbReference type="Gene3D" id="3.60.15.10">
    <property type="entry name" value="Ribonuclease Z/Hydroxyacylglutathione hydrolase-like"/>
    <property type="match status" value="1"/>
</dbReference>
<dbReference type="SMART" id="SM01027">
    <property type="entry name" value="Beta-Casp"/>
    <property type="match status" value="1"/>
</dbReference>
<dbReference type="RefSeq" id="WP_231656756.1">
    <property type="nucleotide sequence ID" value="NZ_CP013011.1"/>
</dbReference>
<dbReference type="Pfam" id="PF10996">
    <property type="entry name" value="Beta-Casp"/>
    <property type="match status" value="1"/>
</dbReference>
<organism evidence="4 5">
    <name type="scientific">Pyrodictium delaneyi</name>
    <dbReference type="NCBI Taxonomy" id="1273541"/>
    <lineage>
        <taxon>Archaea</taxon>
        <taxon>Thermoproteota</taxon>
        <taxon>Thermoprotei</taxon>
        <taxon>Desulfurococcales</taxon>
        <taxon>Pyrodictiaceae</taxon>
        <taxon>Pyrodictium</taxon>
    </lineage>
</organism>
<gene>
    <name evidence="4" type="ORF">Pyrde_0062</name>
</gene>
<dbReference type="EMBL" id="CP013011">
    <property type="protein sequence ID" value="ALL00112.1"/>
    <property type="molecule type" value="Genomic_DNA"/>
</dbReference>
<sequence length="427" mass="47511">MNNPVIRILGGGKEVGRMSVLVRRSKEDKHGILLDAGVNFDDEDRPVFAATYPPKYVDAIVMSHAHLDHIGTAPMYFISGSPKVYATRPTAQMAKLMLEDFLKLNGYYSPYEHREVKALLDAVEYVRYGQRIDIDGVELSVYSAGHIPGSTFSVIDIDGVKIGFTGDINTIETKLMKPAHLDSIGKVDVLITEATYGSSLHPPRARAEERLLSIIEEVIDRRGTVLIPAFSIARGQEIMMILAEHDPGVPVYVDGMIRKVTEIFLENSEYINNPSLLRKAFNEFNIVKGWRDRNRAWKHPSIIIASAGMLKGGPSLYYLKRIGGNPKNAVILVSFQAPGSHGRRVVEEGLMPGSEEPVRARVEWLDFSSHADRKGLLEVVKATKPREVVIIHSEEDVAQKYAEYLQETGVPEKVVIGENNSDIPIEL</sequence>
<dbReference type="InterPro" id="IPR050698">
    <property type="entry name" value="MBL"/>
</dbReference>
<feature type="domain" description="Beta-Casp" evidence="3">
    <location>
        <begin position="235"/>
        <end position="345"/>
    </location>
</feature>
<dbReference type="InterPro" id="IPR011108">
    <property type="entry name" value="RMMBL"/>
</dbReference>
<dbReference type="PANTHER" id="PTHR11203">
    <property type="entry name" value="CLEAVAGE AND POLYADENYLATION SPECIFICITY FACTOR FAMILY MEMBER"/>
    <property type="match status" value="1"/>
</dbReference>
<accession>A0A0P0N283</accession>
<evidence type="ECO:0000256" key="1">
    <source>
        <dbReference type="ARBA" id="ARBA00022801"/>
    </source>
</evidence>
<dbReference type="InterPro" id="IPR022712">
    <property type="entry name" value="Beta_Casp"/>
</dbReference>
<dbReference type="KEGG" id="pdl:Pyrde_0062"/>
<dbReference type="CDD" id="cd16295">
    <property type="entry name" value="TTHA0252-CPSF-like_MBL-fold"/>
    <property type="match status" value="1"/>
</dbReference>
<dbReference type="Gene3D" id="3.40.50.10890">
    <property type="match status" value="1"/>
</dbReference>
<dbReference type="Pfam" id="PF07521">
    <property type="entry name" value="RMMBL"/>
    <property type="match status" value="1"/>
</dbReference>
<dbReference type="Pfam" id="PF16661">
    <property type="entry name" value="Lactamase_B_6"/>
    <property type="match status" value="1"/>
</dbReference>
<dbReference type="PANTHER" id="PTHR11203:SF52">
    <property type="entry name" value="MRNA 3-END PROCESSING FACTOR"/>
    <property type="match status" value="1"/>
</dbReference>